<accession>A0A0K1EQ26</accession>
<sequence length="102" mass="10867">MLERVRTAVARTTGIALANLKRLYKTEAEIHTVIPDRPRKSAGGRGARGRVEVGLTRKRGMGSPVKDVGAQHELLARGDLAGLVQDAVLEQQGPPSAGLHPL</sequence>
<gene>
    <name evidence="2" type="ORF">CMC5_069740</name>
</gene>
<evidence type="ECO:0000256" key="1">
    <source>
        <dbReference type="SAM" id="MobiDB-lite"/>
    </source>
</evidence>
<dbReference type="EMBL" id="CP012159">
    <property type="protein sequence ID" value="AKT42747.1"/>
    <property type="molecule type" value="Genomic_DNA"/>
</dbReference>
<protein>
    <submittedName>
        <fullName evidence="2">Uncharacterized protein</fullName>
    </submittedName>
</protein>
<evidence type="ECO:0000313" key="3">
    <source>
        <dbReference type="Proteomes" id="UP000067626"/>
    </source>
</evidence>
<proteinExistence type="predicted"/>
<keyword evidence="3" id="KW-1185">Reference proteome</keyword>
<feature type="region of interest" description="Disordered" evidence="1">
    <location>
        <begin position="36"/>
        <end position="68"/>
    </location>
</feature>
<evidence type="ECO:0000313" key="2">
    <source>
        <dbReference type="EMBL" id="AKT42747.1"/>
    </source>
</evidence>
<reference evidence="2 3" key="1">
    <citation type="submission" date="2015-07" db="EMBL/GenBank/DDBJ databases">
        <title>Genome analysis of myxobacterium Chondromyces crocatus Cm c5 reveals a high potential for natural compound synthesis and the genetic basis for the loss of fruiting body formation.</title>
        <authorList>
            <person name="Zaburannyi N."/>
            <person name="Bunk B."/>
            <person name="Maier J."/>
            <person name="Overmann J."/>
            <person name="Mueller R."/>
        </authorList>
    </citation>
    <scope>NUCLEOTIDE SEQUENCE [LARGE SCALE GENOMIC DNA]</scope>
    <source>
        <strain evidence="2 3">Cm c5</strain>
    </source>
</reference>
<dbReference type="KEGG" id="ccro:CMC5_069740"/>
<name>A0A0K1EQ26_CHOCO</name>
<organism evidence="2 3">
    <name type="scientific">Chondromyces crocatus</name>
    <dbReference type="NCBI Taxonomy" id="52"/>
    <lineage>
        <taxon>Bacteria</taxon>
        <taxon>Pseudomonadati</taxon>
        <taxon>Myxococcota</taxon>
        <taxon>Polyangia</taxon>
        <taxon>Polyangiales</taxon>
        <taxon>Polyangiaceae</taxon>
        <taxon>Chondromyces</taxon>
    </lineage>
</organism>
<dbReference type="Proteomes" id="UP000067626">
    <property type="component" value="Chromosome"/>
</dbReference>
<dbReference type="AlphaFoldDB" id="A0A0K1EQ26"/>